<feature type="coiled-coil region" evidence="1">
    <location>
        <begin position="6"/>
        <end position="68"/>
    </location>
</feature>
<organism evidence="2 3">
    <name type="scientific">Datura stramonium</name>
    <name type="common">Jimsonweed</name>
    <name type="synonym">Common thornapple</name>
    <dbReference type="NCBI Taxonomy" id="4076"/>
    <lineage>
        <taxon>Eukaryota</taxon>
        <taxon>Viridiplantae</taxon>
        <taxon>Streptophyta</taxon>
        <taxon>Embryophyta</taxon>
        <taxon>Tracheophyta</taxon>
        <taxon>Spermatophyta</taxon>
        <taxon>Magnoliopsida</taxon>
        <taxon>eudicotyledons</taxon>
        <taxon>Gunneridae</taxon>
        <taxon>Pentapetalae</taxon>
        <taxon>asterids</taxon>
        <taxon>lamiids</taxon>
        <taxon>Solanales</taxon>
        <taxon>Solanaceae</taxon>
        <taxon>Solanoideae</taxon>
        <taxon>Datureae</taxon>
        <taxon>Datura</taxon>
    </lineage>
</organism>
<evidence type="ECO:0000256" key="1">
    <source>
        <dbReference type="SAM" id="Coils"/>
    </source>
</evidence>
<sequence>MSKKKKETLKRQIKDLKIEVAHIEHEEEHLKRDEIKYKETHEVAKAKMQELGTQLETAQATRRNIEQHKNGALQGIESRLNVYSPDFLMISISWISFILVEQAPYYLN</sequence>
<keyword evidence="3" id="KW-1185">Reference proteome</keyword>
<reference evidence="2 3" key="1">
    <citation type="journal article" date="2021" name="BMC Genomics">
        <title>Datura genome reveals duplications of psychoactive alkaloid biosynthetic genes and high mutation rate following tissue culture.</title>
        <authorList>
            <person name="Rajewski A."/>
            <person name="Carter-House D."/>
            <person name="Stajich J."/>
            <person name="Litt A."/>
        </authorList>
    </citation>
    <scope>NUCLEOTIDE SEQUENCE [LARGE SCALE GENOMIC DNA]</scope>
    <source>
        <strain evidence="2">AR-01</strain>
    </source>
</reference>
<protein>
    <submittedName>
        <fullName evidence="2">Uncharacterized protein</fullName>
    </submittedName>
</protein>
<keyword evidence="1" id="KW-0175">Coiled coil</keyword>
<evidence type="ECO:0000313" key="3">
    <source>
        <dbReference type="Proteomes" id="UP000823775"/>
    </source>
</evidence>
<evidence type="ECO:0000313" key="2">
    <source>
        <dbReference type="EMBL" id="MCE3051774.1"/>
    </source>
</evidence>
<comment type="caution">
    <text evidence="2">The sequence shown here is derived from an EMBL/GenBank/DDBJ whole genome shotgun (WGS) entry which is preliminary data.</text>
</comment>
<proteinExistence type="predicted"/>
<dbReference type="Proteomes" id="UP000823775">
    <property type="component" value="Unassembled WGS sequence"/>
</dbReference>
<dbReference type="EMBL" id="JACEIK010008918">
    <property type="protein sequence ID" value="MCE3051774.1"/>
    <property type="molecule type" value="Genomic_DNA"/>
</dbReference>
<gene>
    <name evidence="2" type="ORF">HAX54_050768</name>
</gene>
<name>A0ABS8WNT5_DATST</name>
<accession>A0ABS8WNT5</accession>